<evidence type="ECO:0000313" key="1">
    <source>
        <dbReference type="EMBL" id="QDT08689.1"/>
    </source>
</evidence>
<sequence length="52" mass="5744">MGGGERLLPGKCSSAESHGVLDRLSAEWEAGFKVERMTRLGSQTLADWLWHS</sequence>
<protein>
    <submittedName>
        <fullName evidence="1">Uncharacterized protein</fullName>
    </submittedName>
</protein>
<gene>
    <name evidence="1" type="ORF">K239x_06300</name>
</gene>
<organism evidence="1 2">
    <name type="scientific">Stieleria marina</name>
    <dbReference type="NCBI Taxonomy" id="1930275"/>
    <lineage>
        <taxon>Bacteria</taxon>
        <taxon>Pseudomonadati</taxon>
        <taxon>Planctomycetota</taxon>
        <taxon>Planctomycetia</taxon>
        <taxon>Pirellulales</taxon>
        <taxon>Pirellulaceae</taxon>
        <taxon>Stieleria</taxon>
    </lineage>
</organism>
<reference evidence="1 2" key="1">
    <citation type="submission" date="2019-02" db="EMBL/GenBank/DDBJ databases">
        <title>Deep-cultivation of Planctomycetes and their phenomic and genomic characterization uncovers novel biology.</title>
        <authorList>
            <person name="Wiegand S."/>
            <person name="Jogler M."/>
            <person name="Boedeker C."/>
            <person name="Pinto D."/>
            <person name="Vollmers J."/>
            <person name="Rivas-Marin E."/>
            <person name="Kohn T."/>
            <person name="Peeters S.H."/>
            <person name="Heuer A."/>
            <person name="Rast P."/>
            <person name="Oberbeckmann S."/>
            <person name="Bunk B."/>
            <person name="Jeske O."/>
            <person name="Meyerdierks A."/>
            <person name="Storesund J.E."/>
            <person name="Kallscheuer N."/>
            <person name="Luecker S."/>
            <person name="Lage O.M."/>
            <person name="Pohl T."/>
            <person name="Merkel B.J."/>
            <person name="Hornburger P."/>
            <person name="Mueller R.-W."/>
            <person name="Bruemmer F."/>
            <person name="Labrenz M."/>
            <person name="Spormann A.M."/>
            <person name="Op den Camp H."/>
            <person name="Overmann J."/>
            <person name="Amann R."/>
            <person name="Jetten M.S.M."/>
            <person name="Mascher T."/>
            <person name="Medema M.H."/>
            <person name="Devos D.P."/>
            <person name="Kaster A.-K."/>
            <person name="Ovreas L."/>
            <person name="Rohde M."/>
            <person name="Galperin M.Y."/>
            <person name="Jogler C."/>
        </authorList>
    </citation>
    <scope>NUCLEOTIDE SEQUENCE [LARGE SCALE GENOMIC DNA]</scope>
    <source>
        <strain evidence="1 2">K23_9</strain>
    </source>
</reference>
<dbReference type="Proteomes" id="UP000319817">
    <property type="component" value="Chromosome"/>
</dbReference>
<name>A0A517NNH9_9BACT</name>
<accession>A0A517NNH9</accession>
<dbReference type="EMBL" id="CP036526">
    <property type="protein sequence ID" value="QDT08689.1"/>
    <property type="molecule type" value="Genomic_DNA"/>
</dbReference>
<evidence type="ECO:0000313" key="2">
    <source>
        <dbReference type="Proteomes" id="UP000319817"/>
    </source>
</evidence>
<proteinExistence type="predicted"/>
<dbReference type="AlphaFoldDB" id="A0A517NNH9"/>
<keyword evidence="2" id="KW-1185">Reference proteome</keyword>